<dbReference type="EMBL" id="UYRU01109291">
    <property type="protein sequence ID" value="VDN43827.1"/>
    <property type="molecule type" value="Genomic_DNA"/>
</dbReference>
<proteinExistence type="predicted"/>
<protein>
    <submittedName>
        <fullName evidence="2">Uncharacterized protein</fullName>
    </submittedName>
</protein>
<dbReference type="OrthoDB" id="10545451at2759"/>
<dbReference type="AlphaFoldDB" id="A0A3P7PG11"/>
<gene>
    <name evidence="2" type="ORF">DILT_LOCUS19195</name>
</gene>
<keyword evidence="3" id="KW-1185">Reference proteome</keyword>
<organism evidence="2 3">
    <name type="scientific">Dibothriocephalus latus</name>
    <name type="common">Fish tapeworm</name>
    <name type="synonym">Diphyllobothrium latum</name>
    <dbReference type="NCBI Taxonomy" id="60516"/>
    <lineage>
        <taxon>Eukaryota</taxon>
        <taxon>Metazoa</taxon>
        <taxon>Spiralia</taxon>
        <taxon>Lophotrochozoa</taxon>
        <taxon>Platyhelminthes</taxon>
        <taxon>Cestoda</taxon>
        <taxon>Eucestoda</taxon>
        <taxon>Diphyllobothriidea</taxon>
        <taxon>Diphyllobothriidae</taxon>
        <taxon>Dibothriocephalus</taxon>
    </lineage>
</organism>
<dbReference type="Proteomes" id="UP000281553">
    <property type="component" value="Unassembled WGS sequence"/>
</dbReference>
<sequence>MESQLTEKEKAAERQSAELQEAKTKAASLEAEITSLQSQVDSLLQAVTEKEALVSHWRVFFTGFTHGRERDWYE</sequence>
<feature type="region of interest" description="Disordered" evidence="1">
    <location>
        <begin position="1"/>
        <end position="24"/>
    </location>
</feature>
<evidence type="ECO:0000313" key="2">
    <source>
        <dbReference type="EMBL" id="VDN43827.1"/>
    </source>
</evidence>
<accession>A0A3P7PG11</accession>
<evidence type="ECO:0000256" key="1">
    <source>
        <dbReference type="SAM" id="MobiDB-lite"/>
    </source>
</evidence>
<reference evidence="2 3" key="1">
    <citation type="submission" date="2018-11" db="EMBL/GenBank/DDBJ databases">
        <authorList>
            <consortium name="Pathogen Informatics"/>
        </authorList>
    </citation>
    <scope>NUCLEOTIDE SEQUENCE [LARGE SCALE GENOMIC DNA]</scope>
</reference>
<evidence type="ECO:0000313" key="3">
    <source>
        <dbReference type="Proteomes" id="UP000281553"/>
    </source>
</evidence>
<name>A0A3P7PG11_DIBLA</name>